<dbReference type="Proteomes" id="UP000192441">
    <property type="component" value="Unassembled WGS sequence"/>
</dbReference>
<evidence type="ECO:0000313" key="4">
    <source>
        <dbReference type="Proteomes" id="UP000192441"/>
    </source>
</evidence>
<dbReference type="AlphaFoldDB" id="A0A7I7W5D6"/>
<organism evidence="3 4">
    <name type="scientific">Mycobacterium branderi</name>
    <dbReference type="NCBI Taxonomy" id="43348"/>
    <lineage>
        <taxon>Bacteria</taxon>
        <taxon>Bacillati</taxon>
        <taxon>Actinomycetota</taxon>
        <taxon>Actinomycetes</taxon>
        <taxon>Mycobacteriales</taxon>
        <taxon>Mycobacteriaceae</taxon>
        <taxon>Mycobacterium</taxon>
    </lineage>
</organism>
<evidence type="ECO:0000313" key="5">
    <source>
        <dbReference type="Proteomes" id="UP000467379"/>
    </source>
</evidence>
<protein>
    <submittedName>
        <fullName evidence="2">Membrane protein</fullName>
    </submittedName>
</protein>
<sequence length="197" mass="21702">METFVLRPASWPVLQMFSRNPLVRRSDRIEAAVLALSVLVVLLAAACAGALGTVVHDARTQQYAEQARTRHAVVAIAIDDANAMPSPEIPYTVYARWRLNDTDHAGSLTWDSDVKAGELLHIWVDDDGKRVASPTPISRATTDAAVIAIVTWLSVVLAAMWAVDAVRTHVGHMRDVQWEQEIWNLVEGDGGRTNWAQ</sequence>
<dbReference type="RefSeq" id="WP_083132541.1">
    <property type="nucleotide sequence ID" value="NZ_JBHRFN010000020.1"/>
</dbReference>
<dbReference type="EMBL" id="MVHM01000011">
    <property type="protein sequence ID" value="ORA35734.1"/>
    <property type="molecule type" value="Genomic_DNA"/>
</dbReference>
<dbReference type="InterPro" id="IPR039708">
    <property type="entry name" value="MT1774/Rv1733c-like"/>
</dbReference>
<evidence type="ECO:0000313" key="2">
    <source>
        <dbReference type="EMBL" id="BBZ12784.1"/>
    </source>
</evidence>
<name>A0A7I7W5D6_9MYCO</name>
<dbReference type="PANTHER" id="PTHR42305">
    <property type="entry name" value="MEMBRANE PROTEIN RV1733C-RELATED"/>
    <property type="match status" value="1"/>
</dbReference>
<accession>A0A7I7W5D6</accession>
<dbReference type="EMBL" id="AP022606">
    <property type="protein sequence ID" value="BBZ12784.1"/>
    <property type="molecule type" value="Genomic_DNA"/>
</dbReference>
<keyword evidence="5" id="KW-1185">Reference proteome</keyword>
<reference evidence="2" key="3">
    <citation type="submission" date="2020-02" db="EMBL/GenBank/DDBJ databases">
        <authorList>
            <person name="Matsumoto Y."/>
            <person name="Kinjo T."/>
            <person name="Motooka D."/>
            <person name="Nabeya D."/>
            <person name="Jung N."/>
            <person name="Uechi K."/>
            <person name="Horii T."/>
            <person name="Iida T."/>
            <person name="Fujita J."/>
            <person name="Nakamura S."/>
        </authorList>
    </citation>
    <scope>NUCLEOTIDE SEQUENCE</scope>
    <source>
        <strain evidence="2">JCM 12687</strain>
    </source>
</reference>
<proteinExistence type="predicted"/>
<reference evidence="2 5" key="2">
    <citation type="journal article" date="2019" name="Emerg. Microbes Infect.">
        <title>Comprehensive subspecies identification of 175 nontuberculous mycobacteria species based on 7547 genomic profiles.</title>
        <authorList>
            <person name="Matsumoto Y."/>
            <person name="Kinjo T."/>
            <person name="Motooka D."/>
            <person name="Nabeya D."/>
            <person name="Jung N."/>
            <person name="Uechi K."/>
            <person name="Horii T."/>
            <person name="Iida T."/>
            <person name="Fujita J."/>
            <person name="Nakamura S."/>
        </authorList>
    </citation>
    <scope>NUCLEOTIDE SEQUENCE [LARGE SCALE GENOMIC DNA]</scope>
    <source>
        <strain evidence="2 5">JCM 12687</strain>
    </source>
</reference>
<dbReference type="Proteomes" id="UP000467379">
    <property type="component" value="Chromosome"/>
</dbReference>
<evidence type="ECO:0000256" key="1">
    <source>
        <dbReference type="SAM" id="Phobius"/>
    </source>
</evidence>
<feature type="transmembrane region" description="Helical" evidence="1">
    <location>
        <begin position="144"/>
        <end position="163"/>
    </location>
</feature>
<keyword evidence="1" id="KW-1133">Transmembrane helix</keyword>
<gene>
    <name evidence="3" type="ORF">BST20_16830</name>
    <name evidence="2" type="ORF">MBRA_29790</name>
</gene>
<reference evidence="3 4" key="1">
    <citation type="submission" date="2016-12" db="EMBL/GenBank/DDBJ databases">
        <title>The new phylogeny of genus Mycobacterium.</title>
        <authorList>
            <person name="Tortoli E."/>
            <person name="Trovato A."/>
            <person name="Cirillo D.M."/>
        </authorList>
    </citation>
    <scope>NUCLEOTIDE SEQUENCE [LARGE SCALE GENOMIC DNA]</scope>
    <source>
        <strain evidence="3 4">DSM 44624</strain>
    </source>
</reference>
<keyword evidence="1" id="KW-0812">Transmembrane</keyword>
<keyword evidence="1" id="KW-0472">Membrane</keyword>
<dbReference type="PANTHER" id="PTHR42305:SF1">
    <property type="entry name" value="MEMBRANE PROTEIN RV1733C-RELATED"/>
    <property type="match status" value="1"/>
</dbReference>
<evidence type="ECO:0000313" key="3">
    <source>
        <dbReference type="EMBL" id="ORA35734.1"/>
    </source>
</evidence>